<protein>
    <submittedName>
        <fullName evidence="1">Uncharacterized protein</fullName>
    </submittedName>
</protein>
<keyword evidence="2" id="KW-1185">Reference proteome</keyword>
<proteinExistence type="predicted"/>
<evidence type="ECO:0000313" key="2">
    <source>
        <dbReference type="Proteomes" id="UP001596023"/>
    </source>
</evidence>
<dbReference type="Proteomes" id="UP001596023">
    <property type="component" value="Unassembled WGS sequence"/>
</dbReference>
<accession>A0ABV9L2X8</accession>
<comment type="caution">
    <text evidence="1">The sequence shown here is derived from an EMBL/GenBank/DDBJ whole genome shotgun (WGS) entry which is preliminary data.</text>
</comment>
<dbReference type="RefSeq" id="WP_380000374.1">
    <property type="nucleotide sequence ID" value="NZ_JBHSGN010000128.1"/>
</dbReference>
<dbReference type="EMBL" id="JBHSGN010000128">
    <property type="protein sequence ID" value="MFC4676293.1"/>
    <property type="molecule type" value="Genomic_DNA"/>
</dbReference>
<organism evidence="1 2">
    <name type="scientific">Dysgonomonas termitidis</name>
    <dbReference type="NCBI Taxonomy" id="1516126"/>
    <lineage>
        <taxon>Bacteria</taxon>
        <taxon>Pseudomonadati</taxon>
        <taxon>Bacteroidota</taxon>
        <taxon>Bacteroidia</taxon>
        <taxon>Bacteroidales</taxon>
        <taxon>Dysgonomonadaceae</taxon>
        <taxon>Dysgonomonas</taxon>
    </lineage>
</organism>
<name>A0ABV9L2X8_9BACT</name>
<gene>
    <name evidence="1" type="ORF">ACFO6W_21655</name>
</gene>
<sequence>MRAKGTQKTGGRAKGTPNKVTSDLRTWINELLNDNRKQFAKDLQALEPHQRVMIFEKLLSYAVPKMQSVEAKIDLDTLSDEQLNIIIAELTKNIDDEE</sequence>
<reference evidence="2" key="1">
    <citation type="journal article" date="2019" name="Int. J. Syst. Evol. Microbiol.">
        <title>The Global Catalogue of Microorganisms (GCM) 10K type strain sequencing project: providing services to taxonomists for standard genome sequencing and annotation.</title>
        <authorList>
            <consortium name="The Broad Institute Genomics Platform"/>
            <consortium name="The Broad Institute Genome Sequencing Center for Infectious Disease"/>
            <person name="Wu L."/>
            <person name="Ma J."/>
        </authorList>
    </citation>
    <scope>NUCLEOTIDE SEQUENCE [LARGE SCALE GENOMIC DNA]</scope>
    <source>
        <strain evidence="2">CCUG 66188</strain>
    </source>
</reference>
<evidence type="ECO:0000313" key="1">
    <source>
        <dbReference type="EMBL" id="MFC4676293.1"/>
    </source>
</evidence>